<dbReference type="EMBL" id="JALLPJ020001289">
    <property type="protein sequence ID" value="KAL3771331.1"/>
    <property type="molecule type" value="Genomic_DNA"/>
</dbReference>
<accession>A0ABD3N5L4</accession>
<sequence length="522" mass="55409">MLPNLVRATQQFKSFATSTATRATTQRWHKRRVVVTGVGAITPIGADMPTTWDAVLRPNLAGIDSINGGITSLETALALQSLPTDQYRREWEWIKTLSCQVAASVNSEWITLHPSSHHLQINDGRTSRFVQLALIAAQEAVEHSKLDDWLGLHLDDDVSNSSTYRTRRESIGVSVGNGMSSTRDISMATLQLDQSNDANHRSRAHRKISPHFVPRILPNSPSARIAIHNQLLGPNLTHSEACAAGACAIAHGVELIQSGRAMGMVCGGCESAVEALGLIGFSRLRALSSGTSGSSCSSDTTMRACSRPFDSSRDGFVLAEGAAMLVLEEHNHAISRGANILAEIIGIGYSGDGFHITAPEPEGKGAARAMRNAALDAGIDMQDVDYINAHATSTPVGDVAEIRAIQLALSQSPAAAGASITMKPLFVSSTKGAMGHLLGASGAIEAAVTTMAVANQVVPHTHNLECVSNDIAQVVVSSDQNIRLVQHKPISQGVDVAMSNSFGFGGTNVSLVFDKYQSHKFK</sequence>
<dbReference type="Proteomes" id="UP001530400">
    <property type="component" value="Unassembled WGS sequence"/>
</dbReference>
<dbReference type="InterPro" id="IPR020841">
    <property type="entry name" value="PKS_Beta-ketoAc_synthase_dom"/>
</dbReference>
<dbReference type="GO" id="GO:0004315">
    <property type="term" value="F:3-oxoacyl-[acyl-carrier-protein] synthase activity"/>
    <property type="evidence" value="ECO:0007669"/>
    <property type="project" value="UniProtKB-EC"/>
</dbReference>
<dbReference type="PANTHER" id="PTHR11712">
    <property type="entry name" value="POLYKETIDE SYNTHASE-RELATED"/>
    <property type="match status" value="1"/>
</dbReference>
<dbReference type="Pfam" id="PF02801">
    <property type="entry name" value="Ketoacyl-synt_C"/>
    <property type="match status" value="1"/>
</dbReference>
<proteinExistence type="inferred from homology"/>
<comment type="similarity">
    <text evidence="1 4">Belongs to the thiolase-like superfamily. Beta-ketoacyl-ACP synthases family.</text>
</comment>
<dbReference type="InterPro" id="IPR014031">
    <property type="entry name" value="Ketoacyl_synth_C"/>
</dbReference>
<dbReference type="SUPFAM" id="SSF53901">
    <property type="entry name" value="Thiolase-like"/>
    <property type="match status" value="2"/>
</dbReference>
<dbReference type="SMART" id="SM00825">
    <property type="entry name" value="PKS_KS"/>
    <property type="match status" value="1"/>
</dbReference>
<dbReference type="EC" id="2.3.1.41" evidence="2"/>
<dbReference type="Pfam" id="PF00109">
    <property type="entry name" value="ketoacyl-synt"/>
    <property type="match status" value="1"/>
</dbReference>
<keyword evidence="3 4" id="KW-0808">Transferase</keyword>
<dbReference type="PROSITE" id="PS52004">
    <property type="entry name" value="KS3_2"/>
    <property type="match status" value="1"/>
</dbReference>
<evidence type="ECO:0000256" key="1">
    <source>
        <dbReference type="ARBA" id="ARBA00008467"/>
    </source>
</evidence>
<evidence type="ECO:0000256" key="2">
    <source>
        <dbReference type="ARBA" id="ARBA00013191"/>
    </source>
</evidence>
<evidence type="ECO:0000259" key="5">
    <source>
        <dbReference type="PROSITE" id="PS52004"/>
    </source>
</evidence>
<evidence type="ECO:0000256" key="4">
    <source>
        <dbReference type="RuleBase" id="RU003694"/>
    </source>
</evidence>
<dbReference type="InterPro" id="IPR014030">
    <property type="entry name" value="Ketoacyl_synth_N"/>
</dbReference>
<gene>
    <name evidence="6" type="ORF">ACHAWO_005397</name>
</gene>
<dbReference type="PANTHER" id="PTHR11712:SF336">
    <property type="entry name" value="3-OXOACYL-[ACYL-CARRIER-PROTEIN] SYNTHASE, MITOCHONDRIAL"/>
    <property type="match status" value="1"/>
</dbReference>
<organism evidence="6 7">
    <name type="scientific">Cyclotella atomus</name>
    <dbReference type="NCBI Taxonomy" id="382360"/>
    <lineage>
        <taxon>Eukaryota</taxon>
        <taxon>Sar</taxon>
        <taxon>Stramenopiles</taxon>
        <taxon>Ochrophyta</taxon>
        <taxon>Bacillariophyta</taxon>
        <taxon>Coscinodiscophyceae</taxon>
        <taxon>Thalassiosirophycidae</taxon>
        <taxon>Stephanodiscales</taxon>
        <taxon>Stephanodiscaceae</taxon>
        <taxon>Cyclotella</taxon>
    </lineage>
</organism>
<protein>
    <recommendedName>
        <fullName evidence="2">beta-ketoacyl-[acyl-carrier-protein] synthase I</fullName>
        <ecNumber evidence="2">2.3.1.41</ecNumber>
    </recommendedName>
</protein>
<dbReference type="InterPro" id="IPR000794">
    <property type="entry name" value="Beta-ketoacyl_synthase"/>
</dbReference>
<dbReference type="AlphaFoldDB" id="A0ABD3N5L4"/>
<evidence type="ECO:0000313" key="6">
    <source>
        <dbReference type="EMBL" id="KAL3771331.1"/>
    </source>
</evidence>
<name>A0ABD3N5L4_9STRA</name>
<dbReference type="GO" id="GO:0006633">
    <property type="term" value="P:fatty acid biosynthetic process"/>
    <property type="evidence" value="ECO:0007669"/>
    <property type="project" value="UniProtKB-ARBA"/>
</dbReference>
<reference evidence="6 7" key="1">
    <citation type="submission" date="2024-10" db="EMBL/GenBank/DDBJ databases">
        <title>Updated reference genomes for cyclostephanoid diatoms.</title>
        <authorList>
            <person name="Roberts W.R."/>
            <person name="Alverson A.J."/>
        </authorList>
    </citation>
    <scope>NUCLEOTIDE SEQUENCE [LARGE SCALE GENOMIC DNA]</scope>
    <source>
        <strain evidence="6 7">AJA010-31</strain>
    </source>
</reference>
<dbReference type="Gene3D" id="3.40.47.10">
    <property type="match status" value="1"/>
</dbReference>
<comment type="caution">
    <text evidence="6">The sequence shown here is derived from an EMBL/GenBank/DDBJ whole genome shotgun (WGS) entry which is preliminary data.</text>
</comment>
<dbReference type="CDD" id="cd00834">
    <property type="entry name" value="KAS_I_II"/>
    <property type="match status" value="1"/>
</dbReference>
<evidence type="ECO:0000256" key="3">
    <source>
        <dbReference type="ARBA" id="ARBA00022679"/>
    </source>
</evidence>
<evidence type="ECO:0000313" key="7">
    <source>
        <dbReference type="Proteomes" id="UP001530400"/>
    </source>
</evidence>
<keyword evidence="7" id="KW-1185">Reference proteome</keyword>
<feature type="domain" description="Ketosynthase family 3 (KS3)" evidence="5">
    <location>
        <begin position="30"/>
        <end position="515"/>
    </location>
</feature>
<dbReference type="InterPro" id="IPR016039">
    <property type="entry name" value="Thiolase-like"/>
</dbReference>